<dbReference type="OrthoDB" id="2129491at2759"/>
<sequence>MRTIIFTKLDKIDFNTSTIKVKFAEPTESTDQLTEENEVFLLEDTNIEIDSVINDTDKVFIPSTLFEATKENVHVYFELEQYPFFQKAKEVIANPKGVLRFRRTLPISQMERLIASDLVVFSELLGEPLDVQVKRTNPLVSPNHTIVTVNVGNGTMAHLEYTVSEDDTEEQIEFEWSGIKQIIEFNSEEMKPIHPKSHRPHSGSRFIKSFGKIHAVTFRRCDEMKIGMMSFAHMHAYSYADSLQKIPNVEIVGIFDDDLERGQEVAEKYHTKHYTNQEIFLKEEMDAVIICSENNRHKELVLNAAKSKKHILCEKPIATTIEDAEEMIEACKENGVILQIAFPVRFSSPIVELKKLIDDGELGEIIAFRTTNRGQNPGGWFIDKDLSGGGAVLDHTVHMVDIMRWYLGKEITQVGAIVDSYFHDIDIDDAGILTLEFENGVIATHDASWSRFAESPMWGDVTIEVIGTKQTIKVDAYKEHFRMFTSGKKSLSHVFYGNDMDFGLIQDFVECVKQGREPSITGLDGLKALEVALAAYKSSEMEAAVNLVVKKV</sequence>
<dbReference type="InterPro" id="IPR036291">
    <property type="entry name" value="NAD(P)-bd_dom_sf"/>
</dbReference>
<accession>F4PFR8</accession>
<organism evidence="4 5">
    <name type="scientific">Batrachochytrium dendrobatidis (strain JAM81 / FGSC 10211)</name>
    <name type="common">Frog chytrid fungus</name>
    <dbReference type="NCBI Taxonomy" id="684364"/>
    <lineage>
        <taxon>Eukaryota</taxon>
        <taxon>Fungi</taxon>
        <taxon>Fungi incertae sedis</taxon>
        <taxon>Chytridiomycota</taxon>
        <taxon>Chytridiomycota incertae sedis</taxon>
        <taxon>Chytridiomycetes</taxon>
        <taxon>Rhizophydiales</taxon>
        <taxon>Rhizophydiales incertae sedis</taxon>
        <taxon>Batrachochytrium</taxon>
    </lineage>
</organism>
<dbReference type="InterPro" id="IPR051450">
    <property type="entry name" value="Gfo/Idh/MocA_Oxidoreductases"/>
</dbReference>
<evidence type="ECO:0000313" key="4">
    <source>
        <dbReference type="EMBL" id="EGF75926.1"/>
    </source>
</evidence>
<gene>
    <name evidence="4" type="ORF">BATDEDRAFT_93211</name>
</gene>
<dbReference type="InterPro" id="IPR000683">
    <property type="entry name" value="Gfo/Idh/MocA-like_OxRdtase_N"/>
</dbReference>
<dbReference type="PANTHER" id="PTHR43377">
    <property type="entry name" value="BILIVERDIN REDUCTASE A"/>
    <property type="match status" value="1"/>
</dbReference>
<feature type="domain" description="Gfo/Idh/MocA-like oxidoreductase N-terminal" evidence="2">
    <location>
        <begin position="231"/>
        <end position="341"/>
    </location>
</feature>
<reference evidence="4 5" key="1">
    <citation type="submission" date="2009-12" db="EMBL/GenBank/DDBJ databases">
        <title>The draft genome of Batrachochytrium dendrobatidis.</title>
        <authorList>
            <consortium name="US DOE Joint Genome Institute (JGI-PGF)"/>
            <person name="Kuo A."/>
            <person name="Salamov A."/>
            <person name="Schmutz J."/>
            <person name="Lucas S."/>
            <person name="Pitluck S."/>
            <person name="Rosenblum E."/>
            <person name="Stajich J."/>
            <person name="Eisen M."/>
            <person name="Grigoriev I.V."/>
        </authorList>
    </citation>
    <scope>NUCLEOTIDE SEQUENCE [LARGE SCALE GENOMIC DNA]</scope>
    <source>
        <strain evidence="5">JAM81 / FGSC 10211</strain>
    </source>
</reference>
<dbReference type="HOGENOM" id="CLU_493451_0_0_1"/>
<dbReference type="SUPFAM" id="SSF51735">
    <property type="entry name" value="NAD(P)-binding Rossmann-fold domains"/>
    <property type="match status" value="1"/>
</dbReference>
<dbReference type="InParanoid" id="F4PFR8"/>
<evidence type="ECO:0008006" key="6">
    <source>
        <dbReference type="Google" id="ProtNLM"/>
    </source>
</evidence>
<dbReference type="GO" id="GO:0000166">
    <property type="term" value="F:nucleotide binding"/>
    <property type="evidence" value="ECO:0007669"/>
    <property type="project" value="InterPro"/>
</dbReference>
<dbReference type="Proteomes" id="UP000007241">
    <property type="component" value="Unassembled WGS sequence"/>
</dbReference>
<dbReference type="PANTHER" id="PTHR43377:SF1">
    <property type="entry name" value="BILIVERDIN REDUCTASE A"/>
    <property type="match status" value="1"/>
</dbReference>
<comment type="similarity">
    <text evidence="1">Belongs to the Gfo/Idh/MocA family.</text>
</comment>
<dbReference type="Gene3D" id="3.30.360.10">
    <property type="entry name" value="Dihydrodipicolinate Reductase, domain 2"/>
    <property type="match status" value="1"/>
</dbReference>
<dbReference type="Pfam" id="PF22725">
    <property type="entry name" value="GFO_IDH_MocA_C3"/>
    <property type="match status" value="1"/>
</dbReference>
<evidence type="ECO:0000259" key="2">
    <source>
        <dbReference type="Pfam" id="PF01408"/>
    </source>
</evidence>
<dbReference type="InterPro" id="IPR055170">
    <property type="entry name" value="GFO_IDH_MocA-like_dom"/>
</dbReference>
<dbReference type="Pfam" id="PF01408">
    <property type="entry name" value="GFO_IDH_MocA"/>
    <property type="match status" value="1"/>
</dbReference>
<keyword evidence="5" id="KW-1185">Reference proteome</keyword>
<dbReference type="SUPFAM" id="SSF55347">
    <property type="entry name" value="Glyceraldehyde-3-phosphate dehydrogenase-like, C-terminal domain"/>
    <property type="match status" value="1"/>
</dbReference>
<evidence type="ECO:0000256" key="1">
    <source>
        <dbReference type="ARBA" id="ARBA00010928"/>
    </source>
</evidence>
<dbReference type="Gene3D" id="3.40.50.720">
    <property type="entry name" value="NAD(P)-binding Rossmann-like Domain"/>
    <property type="match status" value="1"/>
</dbReference>
<dbReference type="STRING" id="684364.F4PFR8"/>
<dbReference type="AlphaFoldDB" id="F4PFR8"/>
<evidence type="ECO:0000259" key="3">
    <source>
        <dbReference type="Pfam" id="PF22725"/>
    </source>
</evidence>
<name>F4PFR8_BATDJ</name>
<protein>
    <recommendedName>
        <fullName evidence="6">Gfo/Idh/MocA-like oxidoreductase N-terminal domain-containing protein</fullName>
    </recommendedName>
</protein>
<dbReference type="EMBL" id="GL882956">
    <property type="protein sequence ID" value="EGF75926.1"/>
    <property type="molecule type" value="Genomic_DNA"/>
</dbReference>
<evidence type="ECO:0000313" key="5">
    <source>
        <dbReference type="Proteomes" id="UP000007241"/>
    </source>
</evidence>
<proteinExistence type="inferred from homology"/>
<feature type="domain" description="GFO/IDH/MocA-like oxidoreductase" evidence="3">
    <location>
        <begin position="351"/>
        <end position="472"/>
    </location>
</feature>